<evidence type="ECO:0000313" key="2">
    <source>
        <dbReference type="EMBL" id="CAA9541114.1"/>
    </source>
</evidence>
<organism evidence="2">
    <name type="scientific">uncultured Thermomicrobiales bacterium</name>
    <dbReference type="NCBI Taxonomy" id="1645740"/>
    <lineage>
        <taxon>Bacteria</taxon>
        <taxon>Pseudomonadati</taxon>
        <taxon>Thermomicrobiota</taxon>
        <taxon>Thermomicrobia</taxon>
        <taxon>Thermomicrobiales</taxon>
        <taxon>environmental samples</taxon>
    </lineage>
</organism>
<feature type="non-terminal residue" evidence="2">
    <location>
        <position position="58"/>
    </location>
</feature>
<sequence>WCLVLLLFMSPSSTGTAFPTTRSFLTTTRTRITEASSDWISSTVETPDRDLAGVRAEH</sequence>
<feature type="signal peptide" evidence="1">
    <location>
        <begin position="1"/>
        <end position="17"/>
    </location>
</feature>
<dbReference type="AlphaFoldDB" id="A0A6J4U4Z8"/>
<reference evidence="2" key="1">
    <citation type="submission" date="2020-02" db="EMBL/GenBank/DDBJ databases">
        <authorList>
            <person name="Meier V. D."/>
        </authorList>
    </citation>
    <scope>NUCLEOTIDE SEQUENCE</scope>
    <source>
        <strain evidence="2">AVDCRST_MAG43</strain>
    </source>
</reference>
<gene>
    <name evidence="2" type="ORF">AVDCRST_MAG43-152</name>
</gene>
<feature type="non-terminal residue" evidence="2">
    <location>
        <position position="1"/>
    </location>
</feature>
<evidence type="ECO:0000256" key="1">
    <source>
        <dbReference type="SAM" id="SignalP"/>
    </source>
</evidence>
<dbReference type="EMBL" id="CADCWI010000010">
    <property type="protein sequence ID" value="CAA9541114.1"/>
    <property type="molecule type" value="Genomic_DNA"/>
</dbReference>
<keyword evidence="1" id="KW-0732">Signal</keyword>
<proteinExistence type="predicted"/>
<name>A0A6J4U4Z8_9BACT</name>
<accession>A0A6J4U4Z8</accession>
<feature type="chain" id="PRO_5026687601" evidence="1">
    <location>
        <begin position="18"/>
        <end position="58"/>
    </location>
</feature>
<protein>
    <submittedName>
        <fullName evidence="2">Uncharacterized protein</fullName>
    </submittedName>
</protein>